<reference evidence="1" key="1">
    <citation type="submission" date="2023-04" db="EMBL/GenBank/DDBJ databases">
        <title>Draft Genome sequencing of Naganishia species isolated from polar environments using Oxford Nanopore Technology.</title>
        <authorList>
            <person name="Leo P."/>
            <person name="Venkateswaran K."/>
        </authorList>
    </citation>
    <scope>NUCLEOTIDE SEQUENCE</scope>
    <source>
        <strain evidence="1">MNA-CCFEE 5423</strain>
    </source>
</reference>
<proteinExistence type="predicted"/>
<organism evidence="1 2">
    <name type="scientific">Naganishia friedmannii</name>
    <dbReference type="NCBI Taxonomy" id="89922"/>
    <lineage>
        <taxon>Eukaryota</taxon>
        <taxon>Fungi</taxon>
        <taxon>Dikarya</taxon>
        <taxon>Basidiomycota</taxon>
        <taxon>Agaricomycotina</taxon>
        <taxon>Tremellomycetes</taxon>
        <taxon>Filobasidiales</taxon>
        <taxon>Filobasidiaceae</taxon>
        <taxon>Naganishia</taxon>
    </lineage>
</organism>
<dbReference type="Proteomes" id="UP001227268">
    <property type="component" value="Unassembled WGS sequence"/>
</dbReference>
<evidence type="ECO:0000313" key="2">
    <source>
        <dbReference type="Proteomes" id="UP001227268"/>
    </source>
</evidence>
<keyword evidence="2" id="KW-1185">Reference proteome</keyword>
<evidence type="ECO:0000313" key="1">
    <source>
        <dbReference type="EMBL" id="KAJ9108768.1"/>
    </source>
</evidence>
<accession>A0ACC2WBK4</accession>
<gene>
    <name evidence="1" type="ORF">QFC21_000088</name>
</gene>
<sequence>MESFTFRNAFQPPPKPTAKFPTHGDTPAEEYDLNFNGGPVPILASSKVTLIPFLPAWHAPHYASLLKDDEDLVKWMPYIPNPAHGYEELLECYEKVIRSMPGCVLFAVFDTSGKTSAPVVVPSKAELPDWHPPMETFAGVMGLLNTDRDSLTTEIGHIVVLRHAQRTHVSSHAVGLLLHYALDHPYVQVSSSRVPSLRSASSVNEVEPLQAPFAASPITQPQRALGLRRCQWQCHHLNEPSSRAAQRMGFRPEGLIRMQRIVVSGNEQGRKGDGGFTGSRTSWVGSVTWGDWENEGVRDLVDRQMSREA</sequence>
<comment type="caution">
    <text evidence="1">The sequence shown here is derived from an EMBL/GenBank/DDBJ whole genome shotgun (WGS) entry which is preliminary data.</text>
</comment>
<dbReference type="EMBL" id="JASBWT010000001">
    <property type="protein sequence ID" value="KAJ9108768.1"/>
    <property type="molecule type" value="Genomic_DNA"/>
</dbReference>
<protein>
    <submittedName>
        <fullName evidence="1">Uncharacterized protein</fullName>
    </submittedName>
</protein>
<name>A0ACC2WBK4_9TREE</name>